<keyword evidence="2" id="KW-1185">Reference proteome</keyword>
<dbReference type="EMBL" id="VYXP01000002">
    <property type="protein sequence ID" value="KAA9133248.1"/>
    <property type="molecule type" value="Genomic_DNA"/>
</dbReference>
<dbReference type="RefSeq" id="WP_150862806.1">
    <property type="nucleotide sequence ID" value="NZ_VYXP01000002.1"/>
</dbReference>
<accession>A0A5N0TFD9</accession>
<dbReference type="Proteomes" id="UP000325372">
    <property type="component" value="Unassembled WGS sequence"/>
</dbReference>
<sequence length="66" mass="7111">MSIAKITEIKAASTVSFDDAIKQGVARANATLDKVKGAWVAGQDVTVEDGEITEYRVLLKVTFILN</sequence>
<protein>
    <submittedName>
        <fullName evidence="1">Dodecin domain-containing protein</fullName>
    </submittedName>
</protein>
<dbReference type="InterPro" id="IPR025543">
    <property type="entry name" value="Dodecin-like"/>
</dbReference>
<dbReference type="InterPro" id="IPR036694">
    <property type="entry name" value="Dodecin-like_sf"/>
</dbReference>
<name>A0A5N0TFD9_9GAMM</name>
<dbReference type="PANTHER" id="PTHR39324">
    <property type="entry name" value="CALCIUM DODECIN"/>
    <property type="match status" value="1"/>
</dbReference>
<dbReference type="Gene3D" id="3.30.1660.10">
    <property type="entry name" value="Flavin-binding protein dodecin"/>
    <property type="match status" value="1"/>
</dbReference>
<dbReference type="InterPro" id="IPR009923">
    <property type="entry name" value="Dodecin"/>
</dbReference>
<dbReference type="Pfam" id="PF07311">
    <property type="entry name" value="Dodecin"/>
    <property type="match status" value="1"/>
</dbReference>
<reference evidence="1 2" key="1">
    <citation type="submission" date="2019-09" db="EMBL/GenBank/DDBJ databases">
        <title>Wenzhouxiangella sp. Genome sequencing and assembly.</title>
        <authorList>
            <person name="Zhang R."/>
        </authorList>
    </citation>
    <scope>NUCLEOTIDE SEQUENCE [LARGE SCALE GENOMIC DNA]</scope>
    <source>
        <strain evidence="1 2">W260</strain>
    </source>
</reference>
<comment type="caution">
    <text evidence="1">The sequence shown here is derived from an EMBL/GenBank/DDBJ whole genome shotgun (WGS) entry which is preliminary data.</text>
</comment>
<proteinExistence type="predicted"/>
<dbReference type="SUPFAM" id="SSF89807">
    <property type="entry name" value="Dodecin-like"/>
    <property type="match status" value="1"/>
</dbReference>
<evidence type="ECO:0000313" key="2">
    <source>
        <dbReference type="Proteomes" id="UP000325372"/>
    </source>
</evidence>
<dbReference type="PANTHER" id="PTHR39324:SF1">
    <property type="entry name" value="CALCIUM DODECIN"/>
    <property type="match status" value="1"/>
</dbReference>
<organism evidence="1 2">
    <name type="scientific">Marinihelvus fidelis</name>
    <dbReference type="NCBI Taxonomy" id="2613842"/>
    <lineage>
        <taxon>Bacteria</taxon>
        <taxon>Pseudomonadati</taxon>
        <taxon>Pseudomonadota</taxon>
        <taxon>Gammaproteobacteria</taxon>
        <taxon>Chromatiales</taxon>
        <taxon>Wenzhouxiangellaceae</taxon>
        <taxon>Marinihelvus</taxon>
    </lineage>
</organism>
<evidence type="ECO:0000313" key="1">
    <source>
        <dbReference type="EMBL" id="KAA9133248.1"/>
    </source>
</evidence>
<gene>
    <name evidence="1" type="ORF">F3N42_02505</name>
</gene>
<dbReference type="AlphaFoldDB" id="A0A5N0TFD9"/>